<evidence type="ECO:0000256" key="1">
    <source>
        <dbReference type="SAM" id="MobiDB-lite"/>
    </source>
</evidence>
<gene>
    <name evidence="3" type="ORF">TWF694_008877</name>
</gene>
<dbReference type="EMBL" id="JAVHJO010000005">
    <property type="protein sequence ID" value="KAK6540046.1"/>
    <property type="molecule type" value="Genomic_DNA"/>
</dbReference>
<organism evidence="3 4">
    <name type="scientific">Orbilia ellipsospora</name>
    <dbReference type="NCBI Taxonomy" id="2528407"/>
    <lineage>
        <taxon>Eukaryota</taxon>
        <taxon>Fungi</taxon>
        <taxon>Dikarya</taxon>
        <taxon>Ascomycota</taxon>
        <taxon>Pezizomycotina</taxon>
        <taxon>Orbiliomycetes</taxon>
        <taxon>Orbiliales</taxon>
        <taxon>Orbiliaceae</taxon>
        <taxon>Orbilia</taxon>
    </lineage>
</organism>
<dbReference type="InterPro" id="IPR002035">
    <property type="entry name" value="VWF_A"/>
</dbReference>
<dbReference type="PANTHER" id="PTHR34706">
    <property type="entry name" value="SLR1338 PROTEIN"/>
    <property type="match status" value="1"/>
</dbReference>
<evidence type="ECO:0000259" key="2">
    <source>
        <dbReference type="PROSITE" id="PS50234"/>
    </source>
</evidence>
<sequence length="332" mass="36537">MSFIRKIKKSIQDEMVASATRAGSSTSNNPYKGSSQAPPPYAQVAPGGEAASYYGSTPQPQYPPVQPSMQYQQPPFPPQNQPMYPPPQQQQQQPYPVHNGPPNPLINAGTFPLPSLNPTMGADDPYTFLREYDTILLVDDSGSMAGGRWKQTAAALSTIVPIVTAYDADGVDLYFINAPDAKVNHGIRTPDHVMEIFNTVRPQGATPTGRALKRILDPYVINYERKGRCKPINIIVITDGVPTDDVESVIVKYARRLDKLDADLTQVGIQFFQIGNDPEATEALRELDDELGNMKDVRDMVDTAPWKGSLKGDEMLKVVLGAVVKRLDRKKI</sequence>
<name>A0AAV9XDL4_9PEZI</name>
<evidence type="ECO:0000313" key="4">
    <source>
        <dbReference type="Proteomes" id="UP001365542"/>
    </source>
</evidence>
<dbReference type="PANTHER" id="PTHR34706:SF1">
    <property type="entry name" value="VWFA DOMAIN-CONTAINING PROTEIN"/>
    <property type="match status" value="1"/>
</dbReference>
<evidence type="ECO:0000313" key="3">
    <source>
        <dbReference type="EMBL" id="KAK6540046.1"/>
    </source>
</evidence>
<reference evidence="3 4" key="1">
    <citation type="submission" date="2019-10" db="EMBL/GenBank/DDBJ databases">
        <authorList>
            <person name="Palmer J.M."/>
        </authorList>
    </citation>
    <scope>NUCLEOTIDE SEQUENCE [LARGE SCALE GENOMIC DNA]</scope>
    <source>
        <strain evidence="3 4">TWF694</strain>
    </source>
</reference>
<accession>A0AAV9XDL4</accession>
<feature type="region of interest" description="Disordered" evidence="1">
    <location>
        <begin position="1"/>
        <end position="107"/>
    </location>
</feature>
<feature type="compositionally biased region" description="Polar residues" evidence="1">
    <location>
        <begin position="21"/>
        <end position="36"/>
    </location>
</feature>
<dbReference type="Gene3D" id="3.40.50.410">
    <property type="entry name" value="von Willebrand factor, type A domain"/>
    <property type="match status" value="1"/>
</dbReference>
<dbReference type="Pfam" id="PF00092">
    <property type="entry name" value="VWA"/>
    <property type="match status" value="1"/>
</dbReference>
<dbReference type="Proteomes" id="UP001365542">
    <property type="component" value="Unassembled WGS sequence"/>
</dbReference>
<feature type="domain" description="VWFA" evidence="2">
    <location>
        <begin position="133"/>
        <end position="319"/>
    </location>
</feature>
<comment type="caution">
    <text evidence="3">The sequence shown here is derived from an EMBL/GenBank/DDBJ whole genome shotgun (WGS) entry which is preliminary data.</text>
</comment>
<feature type="compositionally biased region" description="Pro residues" evidence="1">
    <location>
        <begin position="74"/>
        <end position="88"/>
    </location>
</feature>
<dbReference type="InterPro" id="IPR036465">
    <property type="entry name" value="vWFA_dom_sf"/>
</dbReference>
<protein>
    <recommendedName>
        <fullName evidence="2">VWFA domain-containing protein</fullName>
    </recommendedName>
</protein>
<proteinExistence type="predicted"/>
<dbReference type="SUPFAM" id="SSF53300">
    <property type="entry name" value="vWA-like"/>
    <property type="match status" value="1"/>
</dbReference>
<keyword evidence="4" id="KW-1185">Reference proteome</keyword>
<dbReference type="SMART" id="SM00327">
    <property type="entry name" value="VWA"/>
    <property type="match status" value="1"/>
</dbReference>
<dbReference type="AlphaFoldDB" id="A0AAV9XDL4"/>
<dbReference type="PROSITE" id="PS50234">
    <property type="entry name" value="VWFA"/>
    <property type="match status" value="1"/>
</dbReference>